<comment type="cofactor">
    <cofactor evidence="1 6">
        <name>pyridoxal 5'-phosphate</name>
        <dbReference type="ChEBI" id="CHEBI:597326"/>
    </cofactor>
</comment>
<evidence type="ECO:0000313" key="8">
    <source>
        <dbReference type="EMBL" id="MBG9986324.1"/>
    </source>
</evidence>
<dbReference type="SUPFAM" id="SSF53383">
    <property type="entry name" value="PLP-dependent transferases"/>
    <property type="match status" value="1"/>
</dbReference>
<dbReference type="GO" id="GO:0008483">
    <property type="term" value="F:transaminase activity"/>
    <property type="evidence" value="ECO:0007669"/>
    <property type="project" value="UniProtKB-KW"/>
</dbReference>
<keyword evidence="9" id="KW-1185">Reference proteome</keyword>
<dbReference type="RefSeq" id="WP_197115221.1">
    <property type="nucleotide sequence ID" value="NZ_JACBXQ010000002.1"/>
</dbReference>
<dbReference type="PANTHER" id="PTHR46383:SF1">
    <property type="entry name" value="ASPARTATE AMINOTRANSFERASE"/>
    <property type="match status" value="1"/>
</dbReference>
<dbReference type="CDD" id="cd00609">
    <property type="entry name" value="AAT_like"/>
    <property type="match status" value="1"/>
</dbReference>
<feature type="domain" description="Aminotransferase class I/classII large" evidence="7">
    <location>
        <begin position="32"/>
        <end position="381"/>
    </location>
</feature>
<dbReference type="InterPro" id="IPR015424">
    <property type="entry name" value="PyrdxlP-dep_Trfase"/>
</dbReference>
<dbReference type="Pfam" id="PF00155">
    <property type="entry name" value="Aminotran_1_2"/>
    <property type="match status" value="1"/>
</dbReference>
<dbReference type="NCBIfam" id="NF005744">
    <property type="entry name" value="PRK07568.1"/>
    <property type="match status" value="1"/>
</dbReference>
<dbReference type="Proteomes" id="UP000721415">
    <property type="component" value="Unassembled WGS sequence"/>
</dbReference>
<gene>
    <name evidence="8" type="ORF">HZY91_05380</name>
</gene>
<proteinExistence type="inferred from homology"/>
<evidence type="ECO:0000256" key="2">
    <source>
        <dbReference type="ARBA" id="ARBA00007441"/>
    </source>
</evidence>
<dbReference type="EC" id="2.6.1.-" evidence="6"/>
<dbReference type="PROSITE" id="PS00105">
    <property type="entry name" value="AA_TRANSFER_CLASS_1"/>
    <property type="match status" value="1"/>
</dbReference>
<dbReference type="InterPro" id="IPR004838">
    <property type="entry name" value="NHTrfase_class1_PyrdxlP-BS"/>
</dbReference>
<comment type="similarity">
    <text evidence="2 6">Belongs to the class-I pyridoxal-phosphate-dependent aminotransferase family.</text>
</comment>
<dbReference type="EMBL" id="JACBXQ010000002">
    <property type="protein sequence ID" value="MBG9986324.1"/>
    <property type="molecule type" value="Genomic_DNA"/>
</dbReference>
<organism evidence="8 9">
    <name type="scientific">Facklamia lactis</name>
    <dbReference type="NCBI Taxonomy" id="2749967"/>
    <lineage>
        <taxon>Bacteria</taxon>
        <taxon>Bacillati</taxon>
        <taxon>Bacillota</taxon>
        <taxon>Bacilli</taxon>
        <taxon>Lactobacillales</taxon>
        <taxon>Aerococcaceae</taxon>
        <taxon>Facklamia</taxon>
    </lineage>
</organism>
<dbReference type="PANTHER" id="PTHR46383">
    <property type="entry name" value="ASPARTATE AMINOTRANSFERASE"/>
    <property type="match status" value="1"/>
</dbReference>
<reference evidence="8 9" key="1">
    <citation type="submission" date="2020-07" db="EMBL/GenBank/DDBJ databases">
        <title>Facklamia lactis sp. nov., isolated from raw milk.</title>
        <authorList>
            <person name="Doll E.V."/>
            <person name="Huptas C."/>
            <person name="Staib L."/>
            <person name="Wenning M."/>
            <person name="Scherer S."/>
        </authorList>
    </citation>
    <scope>NUCLEOTIDE SEQUENCE [LARGE SCALE GENOMIC DNA]</scope>
    <source>
        <strain evidence="8 9">DSM 111018</strain>
    </source>
</reference>
<dbReference type="InterPro" id="IPR015422">
    <property type="entry name" value="PyrdxlP-dep_Trfase_small"/>
</dbReference>
<evidence type="ECO:0000256" key="3">
    <source>
        <dbReference type="ARBA" id="ARBA00022576"/>
    </source>
</evidence>
<evidence type="ECO:0000256" key="4">
    <source>
        <dbReference type="ARBA" id="ARBA00022679"/>
    </source>
</evidence>
<protein>
    <recommendedName>
        <fullName evidence="6">Aminotransferase</fullName>
        <ecNumber evidence="6">2.6.1.-</ecNumber>
    </recommendedName>
</protein>
<evidence type="ECO:0000256" key="6">
    <source>
        <dbReference type="RuleBase" id="RU000481"/>
    </source>
</evidence>
<dbReference type="InterPro" id="IPR004839">
    <property type="entry name" value="Aminotransferase_I/II_large"/>
</dbReference>
<evidence type="ECO:0000256" key="5">
    <source>
        <dbReference type="ARBA" id="ARBA00022898"/>
    </source>
</evidence>
<evidence type="ECO:0000256" key="1">
    <source>
        <dbReference type="ARBA" id="ARBA00001933"/>
    </source>
</evidence>
<evidence type="ECO:0000259" key="7">
    <source>
        <dbReference type="Pfam" id="PF00155"/>
    </source>
</evidence>
<keyword evidence="5" id="KW-0663">Pyridoxal phosphate</keyword>
<accession>A0ABS0LQ95</accession>
<keyword evidence="3 6" id="KW-0032">Aminotransferase</keyword>
<comment type="caution">
    <text evidence="8">The sequence shown here is derived from an EMBL/GenBank/DDBJ whole genome shotgun (WGS) entry which is preliminary data.</text>
</comment>
<dbReference type="InterPro" id="IPR050596">
    <property type="entry name" value="AspAT/PAT-like"/>
</dbReference>
<dbReference type="Gene3D" id="3.90.1150.10">
    <property type="entry name" value="Aspartate Aminotransferase, domain 1"/>
    <property type="match status" value="1"/>
</dbReference>
<dbReference type="InterPro" id="IPR015421">
    <property type="entry name" value="PyrdxlP-dep_Trfase_major"/>
</dbReference>
<evidence type="ECO:0000313" key="9">
    <source>
        <dbReference type="Proteomes" id="UP000721415"/>
    </source>
</evidence>
<name>A0ABS0LQ95_9LACT</name>
<keyword evidence="4 6" id="KW-0808">Transferase</keyword>
<dbReference type="Gene3D" id="3.40.640.10">
    <property type="entry name" value="Type I PLP-dependent aspartate aminotransferase-like (Major domain)"/>
    <property type="match status" value="1"/>
</dbReference>
<sequence length="395" mass="44966">MKFSNRIEQMEQSPIRRLAPLAQKAKDKGLQVIHLNIGQPDIPTPPNFLQAINDYSVSVLEYAPSQGLKRTLETVQLYLHNYGLDYDLDEILITNGASEGLIFSLLAICDSGDEVLTFEPFYPNYKTFAQIADVRLESITTKIEEGFRLPSKEKLLEKITTKTKAILISNPGNPTGRVYTKEELDNLVEVAKEKNLFIIADEVYREFNFTDREFISFANYSEIEKNVILIDSISKKYSACGARIGSVTSKNKDFMHHILKLAQARLSVSTLDQIGAGEMDRVDDEYVYENRRIYKERRNVLHAELEKIPGIVYSQPEGAFYTMIGLPVEDAQDFIIWMIENIQIEGYTVLLTPAESFYTTEELGKNECRLSYCVEDQLLIKAIAILKLALQKYPG</sequence>